<comment type="caution">
    <text evidence="1">The sequence shown here is derived from an EMBL/GenBank/DDBJ whole genome shotgun (WGS) entry which is preliminary data.</text>
</comment>
<gene>
    <name evidence="1" type="ORF">J7I44_00550</name>
</gene>
<dbReference type="Gene3D" id="1.10.472.50">
    <property type="entry name" value="HD-domain/PDEase-like"/>
    <property type="match status" value="1"/>
</dbReference>
<proteinExistence type="predicted"/>
<evidence type="ECO:0000313" key="1">
    <source>
        <dbReference type="EMBL" id="MBP1472775.1"/>
    </source>
</evidence>
<dbReference type="EMBL" id="JAGJRS010000002">
    <property type="protein sequence ID" value="MBP1472775.1"/>
    <property type="molecule type" value="Genomic_DNA"/>
</dbReference>
<dbReference type="PANTHER" id="PTHR21174">
    <property type="match status" value="1"/>
</dbReference>
<organism evidence="1 2">
    <name type="scientific">Frateuria flava</name>
    <dbReference type="NCBI Taxonomy" id="2821489"/>
    <lineage>
        <taxon>Bacteria</taxon>
        <taxon>Pseudomonadati</taxon>
        <taxon>Pseudomonadota</taxon>
        <taxon>Gammaproteobacteria</taxon>
        <taxon>Lysobacterales</taxon>
        <taxon>Rhodanobacteraceae</taxon>
        <taxon>Frateuria</taxon>
    </lineage>
</organism>
<protein>
    <recommendedName>
        <fullName evidence="3">N-methyl-D-aspartate receptor NMDAR2C subunit</fullName>
    </recommendedName>
</protein>
<evidence type="ECO:0008006" key="3">
    <source>
        <dbReference type="Google" id="ProtNLM"/>
    </source>
</evidence>
<keyword evidence="2" id="KW-1185">Reference proteome</keyword>
<dbReference type="SUPFAM" id="SSF109604">
    <property type="entry name" value="HD-domain/PDEase-like"/>
    <property type="match status" value="1"/>
</dbReference>
<dbReference type="InterPro" id="IPR009218">
    <property type="entry name" value="HD_phosphohydro"/>
</dbReference>
<reference evidence="1 2" key="1">
    <citation type="submission" date="2021-04" db="EMBL/GenBank/DDBJ databases">
        <authorList>
            <person name="Huq M.A."/>
        </authorList>
    </citation>
    <scope>NUCLEOTIDE SEQUENCE [LARGE SCALE GENOMIC DNA]</scope>
    <source>
        <strain evidence="1 2">MAH-13</strain>
    </source>
</reference>
<dbReference type="PIRSF" id="PIRSF035170">
    <property type="entry name" value="HD_phosphohydro"/>
    <property type="match status" value="1"/>
</dbReference>
<sequence>MQAWDLPPNEDTWCELVAAYGQTHRHYHTGAHIDACLRHLDACVQALDHPREVELALWFHDAVYNPLSSKNERKSAGWAEDFLARRQVPAEAIARVGKLVMVTRHDAPARTNDESFVVDIDLSILGAEPVVYDAFEQAIRREYRHVPGPLYRAGRSRLLEQFLTRPRIYANAPFALREGQARANLARAIEQLRA</sequence>
<dbReference type="PANTHER" id="PTHR21174:SF0">
    <property type="entry name" value="HD PHOSPHOHYDROLASE FAMILY PROTEIN-RELATED"/>
    <property type="match status" value="1"/>
</dbReference>
<dbReference type="RefSeq" id="WP_209614512.1">
    <property type="nucleotide sequence ID" value="NZ_JAGJRS010000002.1"/>
</dbReference>
<dbReference type="Proteomes" id="UP000823790">
    <property type="component" value="Unassembled WGS sequence"/>
</dbReference>
<evidence type="ECO:0000313" key="2">
    <source>
        <dbReference type="Proteomes" id="UP000823790"/>
    </source>
</evidence>
<name>A0ABS4DI93_9GAMM</name>
<accession>A0ABS4DI93</accession>